<dbReference type="EMBL" id="VSSQ01072891">
    <property type="protein sequence ID" value="MPN24154.1"/>
    <property type="molecule type" value="Genomic_DNA"/>
</dbReference>
<dbReference type="InterPro" id="IPR008963">
    <property type="entry name" value="Purple_acid_Pase-like_N"/>
</dbReference>
<evidence type="ECO:0000313" key="1">
    <source>
        <dbReference type="EMBL" id="MPN24154.1"/>
    </source>
</evidence>
<name>A0A645GJP8_9ZZZZ</name>
<evidence type="ECO:0008006" key="2">
    <source>
        <dbReference type="Google" id="ProtNLM"/>
    </source>
</evidence>
<gene>
    <name evidence="1" type="ORF">SDC9_171548</name>
</gene>
<accession>A0A645GJP8</accession>
<comment type="caution">
    <text evidence="1">The sequence shown here is derived from an EMBL/GenBank/DDBJ whole genome shotgun (WGS) entry which is preliminary data.</text>
</comment>
<dbReference type="InterPro" id="IPR013783">
    <property type="entry name" value="Ig-like_fold"/>
</dbReference>
<sequence length="176" mass="18802">MDKSNFEKKSDSTLVTDHNVELTLLKPSTTYYYEVISSDAAGNTVVDNNSAQYYSFATTEENSGTYVYIDSVQVATNSRLAGKSVFVNATAIVTILDNTGKPVKGANVSGYWSGATSDTDSAVTGDMGTVTVYSNEVKYKSGTLTFTFTANNVSYTIPWDNTLGTISGTGTYTKTG</sequence>
<dbReference type="InterPro" id="IPR008964">
    <property type="entry name" value="Invasin/intimin_cell_adhesion"/>
</dbReference>
<dbReference type="Gene3D" id="2.60.40.10">
    <property type="entry name" value="Immunoglobulins"/>
    <property type="match status" value="1"/>
</dbReference>
<organism evidence="1">
    <name type="scientific">bioreactor metagenome</name>
    <dbReference type="NCBI Taxonomy" id="1076179"/>
    <lineage>
        <taxon>unclassified sequences</taxon>
        <taxon>metagenomes</taxon>
        <taxon>ecological metagenomes</taxon>
    </lineage>
</organism>
<proteinExistence type="predicted"/>
<dbReference type="AlphaFoldDB" id="A0A645GJP8"/>
<reference evidence="1" key="1">
    <citation type="submission" date="2019-08" db="EMBL/GenBank/DDBJ databases">
        <authorList>
            <person name="Kucharzyk K."/>
            <person name="Murdoch R.W."/>
            <person name="Higgins S."/>
            <person name="Loffler F."/>
        </authorList>
    </citation>
    <scope>NUCLEOTIDE SEQUENCE</scope>
</reference>
<dbReference type="SUPFAM" id="SSF49363">
    <property type="entry name" value="Purple acid phosphatase, N-terminal domain"/>
    <property type="match status" value="1"/>
</dbReference>
<dbReference type="GO" id="GO:0003993">
    <property type="term" value="F:acid phosphatase activity"/>
    <property type="evidence" value="ECO:0007669"/>
    <property type="project" value="InterPro"/>
</dbReference>
<dbReference type="GO" id="GO:0046872">
    <property type="term" value="F:metal ion binding"/>
    <property type="evidence" value="ECO:0007669"/>
    <property type="project" value="InterPro"/>
</dbReference>
<protein>
    <recommendedName>
        <fullName evidence="2">Fibronectin type-III domain-containing protein</fullName>
    </recommendedName>
</protein>
<dbReference type="SUPFAM" id="SSF49373">
    <property type="entry name" value="Invasin/intimin cell-adhesion fragments"/>
    <property type="match status" value="1"/>
</dbReference>